<evidence type="ECO:0000259" key="1">
    <source>
        <dbReference type="Pfam" id="PF14111"/>
    </source>
</evidence>
<accession>A0A7J8MGG1</accession>
<dbReference type="Pfam" id="PF14111">
    <property type="entry name" value="DUF4283"/>
    <property type="match status" value="1"/>
</dbReference>
<proteinExistence type="predicted"/>
<dbReference type="PANTHER" id="PTHR31286">
    <property type="entry name" value="GLYCINE-RICH CELL WALL STRUCTURAL PROTEIN 1.8-LIKE"/>
    <property type="match status" value="1"/>
</dbReference>
<gene>
    <name evidence="2" type="ORF">Golob_008650</name>
</gene>
<reference evidence="2 3" key="1">
    <citation type="journal article" date="2019" name="Genome Biol. Evol.">
        <title>Insights into the evolution of the New World diploid cottons (Gossypium, subgenus Houzingenia) based on genome sequencing.</title>
        <authorList>
            <person name="Grover C.E."/>
            <person name="Arick M.A. 2nd"/>
            <person name="Thrash A."/>
            <person name="Conover J.L."/>
            <person name="Sanders W.S."/>
            <person name="Peterson D.G."/>
            <person name="Frelichowski J.E."/>
            <person name="Scheffler J.A."/>
            <person name="Scheffler B.E."/>
            <person name="Wendel J.F."/>
        </authorList>
    </citation>
    <scope>NUCLEOTIDE SEQUENCE [LARGE SCALE GENOMIC DNA]</scope>
    <source>
        <strain evidence="2">157</strain>
        <tissue evidence="2">Leaf</tissue>
    </source>
</reference>
<evidence type="ECO:0000313" key="3">
    <source>
        <dbReference type="Proteomes" id="UP000593572"/>
    </source>
</evidence>
<comment type="caution">
    <text evidence="2">The sequence shown here is derived from an EMBL/GenBank/DDBJ whole genome shotgun (WGS) entry which is preliminary data.</text>
</comment>
<dbReference type="InterPro" id="IPR025558">
    <property type="entry name" value="DUF4283"/>
</dbReference>
<organism evidence="2 3">
    <name type="scientific">Gossypium lobatum</name>
    <dbReference type="NCBI Taxonomy" id="34289"/>
    <lineage>
        <taxon>Eukaryota</taxon>
        <taxon>Viridiplantae</taxon>
        <taxon>Streptophyta</taxon>
        <taxon>Embryophyta</taxon>
        <taxon>Tracheophyta</taxon>
        <taxon>Spermatophyta</taxon>
        <taxon>Magnoliopsida</taxon>
        <taxon>eudicotyledons</taxon>
        <taxon>Gunneridae</taxon>
        <taxon>Pentapetalae</taxon>
        <taxon>rosids</taxon>
        <taxon>malvids</taxon>
        <taxon>Malvales</taxon>
        <taxon>Malvaceae</taxon>
        <taxon>Malvoideae</taxon>
        <taxon>Gossypium</taxon>
    </lineage>
</organism>
<dbReference type="Proteomes" id="UP000593572">
    <property type="component" value="Unassembled WGS sequence"/>
</dbReference>
<evidence type="ECO:0000313" key="2">
    <source>
        <dbReference type="EMBL" id="MBA0563680.1"/>
    </source>
</evidence>
<sequence>MEEALADLRLTEEGDSREMEAWEIEEDVGEGEPLSDLCLVGCFPIATVINFQAMRTVMANLWHPLAGISITEVGEKRFVFQFYCEMDFDRVVKGAPWTFNNHLLVFHHLKRGDDPLEVDLLFTDFWIQIYNLPLGMFTEKIARQFGEFIGNFVDYDGKAIVGGLRNYMRIRAKIDIRQSLKRKKKIVAGKKEFFATFKYERLLEGRKELPLEWDILLRAPPRRATAAGSSIWLRDSSEFWGGNQGVTRNVGEEEGNKIFGSNLMRNDGANLGLNLYGKSKQILYDEGCKTDLMEVGIADEVEPITVGDWKKSLGPIMIFLGLLLKS</sequence>
<dbReference type="PANTHER" id="PTHR31286:SF153">
    <property type="entry name" value="DUF4283 DOMAIN PROTEIN"/>
    <property type="match status" value="1"/>
</dbReference>
<dbReference type="EMBL" id="JABEZX010000008">
    <property type="protein sequence ID" value="MBA0563680.1"/>
    <property type="molecule type" value="Genomic_DNA"/>
</dbReference>
<dbReference type="InterPro" id="IPR040256">
    <property type="entry name" value="At4g02000-like"/>
</dbReference>
<feature type="domain" description="DUF4283" evidence="1">
    <location>
        <begin position="37"/>
        <end position="111"/>
    </location>
</feature>
<name>A0A7J8MGG1_9ROSI</name>
<protein>
    <recommendedName>
        <fullName evidence="1">DUF4283 domain-containing protein</fullName>
    </recommendedName>
</protein>
<keyword evidence="3" id="KW-1185">Reference proteome</keyword>
<dbReference type="AlphaFoldDB" id="A0A7J8MGG1"/>